<dbReference type="SUPFAM" id="SSF50249">
    <property type="entry name" value="Nucleic acid-binding proteins"/>
    <property type="match status" value="1"/>
</dbReference>
<dbReference type="PANTHER" id="PTHR14944">
    <property type="entry name" value="RPA-RELATED PROTEIN RADX"/>
    <property type="match status" value="1"/>
</dbReference>
<name>A0A9N7UZX5_PLEPL</name>
<evidence type="ECO:0000313" key="3">
    <source>
        <dbReference type="Proteomes" id="UP001153269"/>
    </source>
</evidence>
<feature type="compositionally biased region" description="Low complexity" evidence="1">
    <location>
        <begin position="576"/>
        <end position="611"/>
    </location>
</feature>
<evidence type="ECO:0000313" key="2">
    <source>
        <dbReference type="EMBL" id="CAB1440191.1"/>
    </source>
</evidence>
<evidence type="ECO:0000256" key="1">
    <source>
        <dbReference type="SAM" id="MobiDB-lite"/>
    </source>
</evidence>
<dbReference type="Proteomes" id="UP001153269">
    <property type="component" value="Unassembled WGS sequence"/>
</dbReference>
<proteinExistence type="predicted"/>
<dbReference type="AlphaFoldDB" id="A0A9N7UZX5"/>
<sequence length="850" mass="94904">MAAAGCVLHRTLTRSRSRSGPKQESSSSPAVCRDFLSVVDLQRYSRDQGSSVYFPQAVLSGEDLYDVTLTDGDCRLQVTLDPGLNRLVERNVLRPGSTLRNATFALAMSAQHPACPGASAETDSYRLERAEVRGDDEDDGVRRFDVDVDSLPWFGSSDAAGPLVPLRANRSVFLPQWNNVDYSGEVWREAPPTEEEAEHGDDEEEEEEGRRPAVTVSELRDHFLSGHRGVARGAVQHRLIIRIINKSHLMYYGRTDRNCECPYKAVLEVCDRTGGVCVVLWNSVCVDWYHHLKPGDVISLRRYRVKRHYQAELDDIEISVNSRNPAAQISVLPESSVSPEYLPPAPTYSFYNSKDLLDRPHSAECDVIGLLTFTGRAERIRSKDGRGAELLEYRWLRLEDGTSDQPIHVKLFSTSQPETHRNLHPLSVVVCTRLKLIKSANPSHSGCFLTNTINTQVYCTGLGHHSEMSYRKLRPVRQFLQWLRSQDDGQVLSRALIGGFFMYPPPPVSLETYMKDRRGEPGFLRGAELQRELEKLCYRERRTFCIQAKVTMVAYSRRGEEDRSLLWTDRAASCSSSLSSPRRLTTSSHPSPSPSLSSTSSLQPLPSTPHSFRPPLSPSSSSLSPSSPSSALSQLAPRPVDLRAARSCKRKLLLHPETPKRRHPWVTLQPEQNDNTVILFEASMEFLENPNADEDEDDSDEDDASSFVTAPLFPDFPSVAEETLPMRYDHASRKEQAVVVAMGGRADPGRFDPAFDDYYTLRLRALSDSVSVDVVFLPHSSPPVLPHPNTWTSILSHGAFSSHGPPPSPADLIVLASQLTNQRLVCVLEACHLGGTRTELILSRAFQLPN</sequence>
<feature type="region of interest" description="Disordered" evidence="1">
    <location>
        <begin position="188"/>
        <end position="213"/>
    </location>
</feature>
<protein>
    <recommendedName>
        <fullName evidence="4">RPA-related protein RADX-like</fullName>
    </recommendedName>
</protein>
<dbReference type="PANTHER" id="PTHR14944:SF3">
    <property type="entry name" value="SI:CH73-71D17.2"/>
    <property type="match status" value="1"/>
</dbReference>
<accession>A0A9N7UZX5</accession>
<dbReference type="InterPro" id="IPR012340">
    <property type="entry name" value="NA-bd_OB-fold"/>
</dbReference>
<reference evidence="2" key="1">
    <citation type="submission" date="2020-03" db="EMBL/GenBank/DDBJ databases">
        <authorList>
            <person name="Weist P."/>
        </authorList>
    </citation>
    <scope>NUCLEOTIDE SEQUENCE</scope>
</reference>
<comment type="caution">
    <text evidence="2">The sequence shown here is derived from an EMBL/GenBank/DDBJ whole genome shotgun (WGS) entry which is preliminary data.</text>
</comment>
<feature type="compositionally biased region" description="Acidic residues" evidence="1">
    <location>
        <begin position="192"/>
        <end position="207"/>
    </location>
</feature>
<dbReference type="Gene3D" id="2.40.50.140">
    <property type="entry name" value="Nucleic acid-binding proteins"/>
    <property type="match status" value="1"/>
</dbReference>
<feature type="compositionally biased region" description="Low complexity" evidence="1">
    <location>
        <begin position="618"/>
        <end position="637"/>
    </location>
</feature>
<gene>
    <name evidence="2" type="ORF">PLEPLA_LOCUS27957</name>
</gene>
<dbReference type="Pfam" id="PF17659">
    <property type="entry name" value="RADX"/>
    <property type="match status" value="1"/>
</dbReference>
<feature type="region of interest" description="Disordered" evidence="1">
    <location>
        <begin position="576"/>
        <end position="638"/>
    </location>
</feature>
<keyword evidence="3" id="KW-1185">Reference proteome</keyword>
<evidence type="ECO:0008006" key="4">
    <source>
        <dbReference type="Google" id="ProtNLM"/>
    </source>
</evidence>
<dbReference type="EMBL" id="CADEAL010002413">
    <property type="protein sequence ID" value="CAB1440191.1"/>
    <property type="molecule type" value="Genomic_DNA"/>
</dbReference>
<dbReference type="GO" id="GO:0003697">
    <property type="term" value="F:single-stranded DNA binding"/>
    <property type="evidence" value="ECO:0007669"/>
    <property type="project" value="InterPro"/>
</dbReference>
<organism evidence="2 3">
    <name type="scientific">Pleuronectes platessa</name>
    <name type="common">European plaice</name>
    <dbReference type="NCBI Taxonomy" id="8262"/>
    <lineage>
        <taxon>Eukaryota</taxon>
        <taxon>Metazoa</taxon>
        <taxon>Chordata</taxon>
        <taxon>Craniata</taxon>
        <taxon>Vertebrata</taxon>
        <taxon>Euteleostomi</taxon>
        <taxon>Actinopterygii</taxon>
        <taxon>Neopterygii</taxon>
        <taxon>Teleostei</taxon>
        <taxon>Neoteleostei</taxon>
        <taxon>Acanthomorphata</taxon>
        <taxon>Carangaria</taxon>
        <taxon>Pleuronectiformes</taxon>
        <taxon>Pleuronectoidei</taxon>
        <taxon>Pleuronectidae</taxon>
        <taxon>Pleuronectes</taxon>
    </lineage>
</organism>
<dbReference type="InterPro" id="IPR040893">
    <property type="entry name" value="RADX"/>
</dbReference>